<dbReference type="GO" id="GO:0006979">
    <property type="term" value="P:response to oxidative stress"/>
    <property type="evidence" value="ECO:0007669"/>
    <property type="project" value="InterPro"/>
</dbReference>
<dbReference type="CDD" id="cd20612">
    <property type="entry name" value="CYP_LDS-like_C"/>
    <property type="match status" value="1"/>
</dbReference>
<dbReference type="PRINTS" id="PR00457">
    <property type="entry name" value="ANPEROXIDASE"/>
</dbReference>
<dbReference type="SUPFAM" id="SSF48264">
    <property type="entry name" value="Cytochrome P450"/>
    <property type="match status" value="1"/>
</dbReference>
<keyword evidence="6" id="KW-0349">Heme</keyword>
<dbReference type="PANTHER" id="PTHR11903">
    <property type="entry name" value="PROSTAGLANDIN G/H SYNTHASE"/>
    <property type="match status" value="1"/>
</dbReference>
<evidence type="ECO:0000256" key="6">
    <source>
        <dbReference type="PIRSR" id="PIRSR619791-2"/>
    </source>
</evidence>
<dbReference type="AlphaFoldDB" id="A0A6H0Y3X9"/>
<dbReference type="GO" id="GO:0020037">
    <property type="term" value="F:heme binding"/>
    <property type="evidence" value="ECO:0007669"/>
    <property type="project" value="InterPro"/>
</dbReference>
<feature type="binding site" description="axial binding residue" evidence="6">
    <location>
        <position position="483"/>
    </location>
    <ligand>
        <name>heme b</name>
        <dbReference type="ChEBI" id="CHEBI:60344"/>
    </ligand>
    <ligandPart>
        <name>Fe</name>
        <dbReference type="ChEBI" id="CHEBI:18248"/>
    </ligandPart>
</feature>
<dbReference type="Proteomes" id="UP000503462">
    <property type="component" value="Chromosome 5"/>
</dbReference>
<evidence type="ECO:0000256" key="2">
    <source>
        <dbReference type="ARBA" id="ARBA00022723"/>
    </source>
</evidence>
<dbReference type="EMBL" id="CP051143">
    <property type="protein sequence ID" value="QIX01732.1"/>
    <property type="molecule type" value="Genomic_DNA"/>
</dbReference>
<dbReference type="GO" id="GO:0004601">
    <property type="term" value="F:peroxidase activity"/>
    <property type="evidence" value="ECO:0007669"/>
    <property type="project" value="InterPro"/>
</dbReference>
<dbReference type="GO" id="GO:0051213">
    <property type="term" value="F:dioxygenase activity"/>
    <property type="evidence" value="ECO:0007669"/>
    <property type="project" value="UniProtKB-KW"/>
</dbReference>
<dbReference type="PROSITE" id="PS50292">
    <property type="entry name" value="PEROXIDASE_3"/>
    <property type="match status" value="1"/>
</dbReference>
<dbReference type="Gene3D" id="1.10.640.10">
    <property type="entry name" value="Haem peroxidase domain superfamily, animal type"/>
    <property type="match status" value="1"/>
</dbReference>
<dbReference type="SUPFAM" id="SSF48113">
    <property type="entry name" value="Heme-dependent peroxidases"/>
    <property type="match status" value="1"/>
</dbReference>
<dbReference type="Pfam" id="PF00067">
    <property type="entry name" value="p450"/>
    <property type="match status" value="1"/>
</dbReference>
<dbReference type="InterPro" id="IPR019791">
    <property type="entry name" value="Haem_peroxidase_animal"/>
</dbReference>
<accession>A0A6H0Y3X9</accession>
<protein>
    <recommendedName>
        <fullName evidence="10">Linoleate 8R-lipoxygenase</fullName>
    </recommendedName>
</protein>
<dbReference type="GO" id="GO:0006631">
    <property type="term" value="P:fatty acid metabolic process"/>
    <property type="evidence" value="ECO:0007669"/>
    <property type="project" value="UniProtKB-ARBA"/>
</dbReference>
<dbReference type="InterPro" id="IPR050783">
    <property type="entry name" value="Oxylipin_biosynth_metab"/>
</dbReference>
<organism evidence="8 9">
    <name type="scientific">Peltaster fructicola</name>
    <dbReference type="NCBI Taxonomy" id="286661"/>
    <lineage>
        <taxon>Eukaryota</taxon>
        <taxon>Fungi</taxon>
        <taxon>Dikarya</taxon>
        <taxon>Ascomycota</taxon>
        <taxon>Pezizomycotina</taxon>
        <taxon>Dothideomycetes</taxon>
        <taxon>Dothideomycetes incertae sedis</taxon>
        <taxon>Peltaster</taxon>
    </lineage>
</organism>
<dbReference type="CDD" id="cd09817">
    <property type="entry name" value="linoleate_diol_synthase_like"/>
    <property type="match status" value="1"/>
</dbReference>
<dbReference type="InterPro" id="IPR001128">
    <property type="entry name" value="Cyt_P450"/>
</dbReference>
<dbReference type="InterPro" id="IPR037120">
    <property type="entry name" value="Haem_peroxidase_sf_animal"/>
</dbReference>
<dbReference type="Gene3D" id="1.10.630.10">
    <property type="entry name" value="Cytochrome P450"/>
    <property type="match status" value="1"/>
</dbReference>
<dbReference type="InterPro" id="IPR010255">
    <property type="entry name" value="Haem_peroxidase_sf"/>
</dbReference>
<keyword evidence="2 6" id="KW-0479">Metal-binding</keyword>
<dbReference type="GO" id="GO:0004497">
    <property type="term" value="F:monooxygenase activity"/>
    <property type="evidence" value="ECO:0007669"/>
    <property type="project" value="InterPro"/>
</dbReference>
<reference evidence="8 9" key="1">
    <citation type="journal article" date="2016" name="Sci. Rep.">
        <title>Peltaster fructicola genome reveals evolution from an invasive phytopathogen to an ectophytic parasite.</title>
        <authorList>
            <person name="Xu C."/>
            <person name="Chen H."/>
            <person name="Gleason M.L."/>
            <person name="Xu J.R."/>
            <person name="Liu H."/>
            <person name="Zhang R."/>
            <person name="Sun G."/>
        </authorList>
    </citation>
    <scope>NUCLEOTIDE SEQUENCE [LARGE SCALE GENOMIC DNA]</scope>
    <source>
        <strain evidence="8 9">LNHT1506</strain>
    </source>
</reference>
<evidence type="ECO:0008006" key="10">
    <source>
        <dbReference type="Google" id="ProtNLM"/>
    </source>
</evidence>
<keyword evidence="3" id="KW-0223">Dioxygenase</keyword>
<keyword evidence="9" id="KW-1185">Reference proteome</keyword>
<keyword evidence="4" id="KW-0560">Oxidoreductase</keyword>
<gene>
    <name evidence="8" type="ORF">AMS68_007249</name>
</gene>
<dbReference type="OrthoDB" id="823504at2759"/>
<dbReference type="Pfam" id="PF03098">
    <property type="entry name" value="An_peroxidase"/>
    <property type="match status" value="2"/>
</dbReference>
<evidence type="ECO:0000256" key="1">
    <source>
        <dbReference type="ARBA" id="ARBA00011881"/>
    </source>
</evidence>
<dbReference type="PANTHER" id="PTHR11903:SF13">
    <property type="entry name" value="LINOLEATE 10R-LIPOXYGENASE"/>
    <property type="match status" value="1"/>
</dbReference>
<comment type="subunit">
    <text evidence="1">Homotetramer.</text>
</comment>
<evidence type="ECO:0000256" key="3">
    <source>
        <dbReference type="ARBA" id="ARBA00022964"/>
    </source>
</evidence>
<evidence type="ECO:0000256" key="7">
    <source>
        <dbReference type="SAM" id="MobiDB-lite"/>
    </source>
</evidence>
<dbReference type="InterPro" id="IPR036396">
    <property type="entry name" value="Cyt_P450_sf"/>
</dbReference>
<evidence type="ECO:0000313" key="8">
    <source>
        <dbReference type="EMBL" id="QIX01732.1"/>
    </source>
</evidence>
<name>A0A6H0Y3X9_9PEZI</name>
<dbReference type="InterPro" id="IPR034812">
    <property type="entry name" value="Ppo-like_N"/>
</dbReference>
<evidence type="ECO:0000256" key="4">
    <source>
        <dbReference type="ARBA" id="ARBA00023002"/>
    </source>
</evidence>
<evidence type="ECO:0000313" key="9">
    <source>
        <dbReference type="Proteomes" id="UP000503462"/>
    </source>
</evidence>
<feature type="compositionally biased region" description="Polar residues" evidence="7">
    <location>
        <begin position="18"/>
        <end position="77"/>
    </location>
</feature>
<evidence type="ECO:0000256" key="5">
    <source>
        <dbReference type="ARBA" id="ARBA00023004"/>
    </source>
</evidence>
<dbReference type="GO" id="GO:0016705">
    <property type="term" value="F:oxidoreductase activity, acting on paired donors, with incorporation or reduction of molecular oxygen"/>
    <property type="evidence" value="ECO:0007669"/>
    <property type="project" value="InterPro"/>
</dbReference>
<dbReference type="GO" id="GO:0005506">
    <property type="term" value="F:iron ion binding"/>
    <property type="evidence" value="ECO:0007669"/>
    <property type="project" value="InterPro"/>
</dbReference>
<feature type="region of interest" description="Disordered" evidence="7">
    <location>
        <begin position="1"/>
        <end position="114"/>
    </location>
</feature>
<sequence>MAILDRVFSRRRKERSANGVNGDTVNEAYTNGSTTNGTHNDVVNSTNGVNGHSNGYSNGTHSNSSSPTTESRRQSVQAYAKNLFSRPTLPNGKSTTEASGRYPDPPNHGESRQSVSEALGAFSGLVSHMMRPLPEQTGDGSYVTHDVHPSLFKELSSIGFKDVKTLKDQFMASGKPIDDKTMLMERVIQLVAGLPDKSIHRADLTNKFVDTLFTSLQHPPLSYLGDQFRYRQADGSHNNIMYPQIGAANTPYARTVYPETIQPGALPDPGLIFDSLFARKDFRPHPNNNSSVIFYWASIIIHDLFQTDHADFNNSQTSSYLDLSPLYGDTQEDQDTIRTFKDGMLKPDCFCEHRLLTFPPGCGVILIMFNRFHNFVAKNLADINENGRFTKPREGLSPEAAEKAWKKYDNDLFQTARLVTGGLYMNITLIDYVRTIINLTRSNTTWTLDPRVKMGDTLFGGDGTPRGIGNQVSAEFNLVYRWHSAISEKDDRWTQELFKKMWGKPADEVSMPELMMGLHKWEQTMPKDPHEREFAELKRQPDGRYSDDDLVEIITSSIEDVAGAFGANHVPKALRSIEILGMKQARAWDLASLNEFRKFFGLKQHETFEDINPDPAVAQQLRNLYETPDRVELYPGLVSEAAKQPMGNGPISDVGVGICPSYTISRAILSDAVALVRGDRFYTIDFNARNLTNWGYSEVQYDYNVEQGCSFYKLFLRAFPNHFKPNSIYAHMPMTTPEENRKIMRHLGRESHYSWDRPTRMPGRTVVQSYTGVKQVLENATTFKVINLEPFEYLYGSRASRFMLCGDGKFFTEQKQVMAKALYHDKWHSQVREFYEYITLKLLKQHSKKIANINQVDMTRDVGNLAHTHFVANVFSLPLKTEQHPRGVYSEHELYLVMAAQFVFLFFDVDPAKTFPLSLTVHEVIKQLGALVLANVKFVAKTGWLAGITDKKHQSSTPLGEYGVHMVRKLLETGHDPEEITWAHIMGTAGAMVANQAQVFTQVLEFYMTQGREHWPEIQRLARLGVAESEDILMRYVLEANRLTTLFGAYRDAAEAATVNDPGYHGSVNVKAGDRVFVSFVKACRDPTVFPEPELVKLDRNMDSYITYGLGPHRCLGEHASKVALTAMLRACAKLQNLRPAPGPQGQLKSVPREDGFKAYMTEDYGKYFPFPTSWKLHFDGEVPEV</sequence>
<proteinExistence type="predicted"/>
<keyword evidence="5 6" id="KW-0408">Iron</keyword>